<evidence type="ECO:0000313" key="2">
    <source>
        <dbReference type="EMBL" id="GBH21887.1"/>
    </source>
</evidence>
<feature type="region of interest" description="Disordered" evidence="1">
    <location>
        <begin position="408"/>
        <end position="448"/>
    </location>
</feature>
<evidence type="ECO:0000256" key="1">
    <source>
        <dbReference type="SAM" id="MobiDB-lite"/>
    </source>
</evidence>
<feature type="compositionally biased region" description="Polar residues" evidence="1">
    <location>
        <begin position="438"/>
        <end position="448"/>
    </location>
</feature>
<dbReference type="AlphaFoldDB" id="A0A2V0R9W2"/>
<feature type="compositionally biased region" description="Acidic residues" evidence="1">
    <location>
        <begin position="347"/>
        <end position="362"/>
    </location>
</feature>
<sequence>MLTRVYSKDGPMLDIRLSDFTKLEQRNVLMEYDEVIGKLRYAMNAKILNALKTVYNNVDTKVAFSRVVGVMHDYCIIPKGLEQLLSFLTHGMQVGKILMQYSVDGELNPITYKLLFGMFKRAEAQIADSNHKQCYDFFAKEDGVIYTPMYTIMPPEAVDGYQKKKVKLRVEKLGRGNSLAYCYTQEGGYEFYVDDTQYRTNLAAYSLISSEVSFLMKRRVDESKAKLRVHKLCYFMFTSKKQTSSSHFLTEVVFEHARKDYKHSENTTFLLPHLKIAADEKVSHSRMTSLLLKYYISHIYGIGESCKGCELTTHSPLPKSLNIPAAEFPLTLEQRKQAHAMRTAQHDEDDDDDDSDDSEEIPALEPLTPEQLADATTCLAEKTRSKYLARAPGGSMIRQSYLPLGLNSQSHAASQSTPKKKVTIVESDDQIPIIQDDSNMSKPTQKWL</sequence>
<protein>
    <submittedName>
        <fullName evidence="2">Uncharacterized protein</fullName>
    </submittedName>
</protein>
<dbReference type="EMBL" id="BDQA01000420">
    <property type="protein sequence ID" value="GBH21887.1"/>
    <property type="molecule type" value="Genomic_RNA"/>
</dbReference>
<organism evidence="2">
    <name type="scientific">viral metagenome</name>
    <dbReference type="NCBI Taxonomy" id="1070528"/>
    <lineage>
        <taxon>unclassified sequences</taxon>
        <taxon>metagenomes</taxon>
        <taxon>organismal metagenomes</taxon>
    </lineage>
</organism>
<comment type="caution">
    <text evidence="2">The sequence shown here is derived from an EMBL/GenBank/DDBJ whole genome shotgun (WGS) entry which is preliminary data.</text>
</comment>
<name>A0A2V0R9W2_9ZZZZ</name>
<reference evidence="2" key="1">
    <citation type="submission" date="2017-04" db="EMBL/GenBank/DDBJ databases">
        <title>Unveiling RNA virosphere associated with marine microorganisms.</title>
        <authorList>
            <person name="Urayama S."/>
            <person name="Takaki Y."/>
            <person name="Nishi S."/>
            <person name="Yoshida Y."/>
            <person name="Deguchi S."/>
            <person name="Takai K."/>
            <person name="Nunoura T."/>
        </authorList>
    </citation>
    <scope>NUCLEOTIDE SEQUENCE</scope>
</reference>
<proteinExistence type="predicted"/>
<feature type="region of interest" description="Disordered" evidence="1">
    <location>
        <begin position="336"/>
        <end position="373"/>
    </location>
</feature>
<accession>A0A2V0R9W2</accession>
<feature type="compositionally biased region" description="Polar residues" evidence="1">
    <location>
        <begin position="408"/>
        <end position="417"/>
    </location>
</feature>